<gene>
    <name evidence="5" type="ORF">NSA23_09325</name>
</gene>
<evidence type="ECO:0000256" key="4">
    <source>
        <dbReference type="SAM" id="Coils"/>
    </source>
</evidence>
<evidence type="ECO:0000313" key="6">
    <source>
        <dbReference type="Proteomes" id="UP001142078"/>
    </source>
</evidence>
<feature type="coiled-coil region" evidence="4">
    <location>
        <begin position="27"/>
        <end position="58"/>
    </location>
</feature>
<dbReference type="Proteomes" id="UP001142078">
    <property type="component" value="Unassembled WGS sequence"/>
</dbReference>
<dbReference type="InterPro" id="IPR002842">
    <property type="entry name" value="ATPase_V1_Esu"/>
</dbReference>
<dbReference type="OrthoDB" id="1725377at2"/>
<comment type="caution">
    <text evidence="5">The sequence shown here is derived from an EMBL/GenBank/DDBJ whole genome shotgun (WGS) entry which is preliminary data.</text>
</comment>
<evidence type="ECO:0000313" key="5">
    <source>
        <dbReference type="EMBL" id="MCR2044319.1"/>
    </source>
</evidence>
<keyword evidence="2" id="KW-0813">Transport</keyword>
<organism evidence="5 6">
    <name type="scientific">Anaerosalibacter massiliensis</name>
    <dbReference type="NCBI Taxonomy" id="1347392"/>
    <lineage>
        <taxon>Bacteria</taxon>
        <taxon>Bacillati</taxon>
        <taxon>Bacillota</taxon>
        <taxon>Tissierellia</taxon>
        <taxon>Tissierellales</taxon>
        <taxon>Sporanaerobacteraceae</taxon>
        <taxon>Anaerosalibacter</taxon>
    </lineage>
</organism>
<comment type="similarity">
    <text evidence="1">Belongs to the V-ATPase E subunit family.</text>
</comment>
<dbReference type="Gene3D" id="3.30.2320.30">
    <property type="entry name" value="ATP synthase, E subunit, C-terminal"/>
    <property type="match status" value="1"/>
</dbReference>
<dbReference type="EMBL" id="JANJZL010000005">
    <property type="protein sequence ID" value="MCR2044319.1"/>
    <property type="molecule type" value="Genomic_DNA"/>
</dbReference>
<dbReference type="GO" id="GO:0046961">
    <property type="term" value="F:proton-transporting ATPase activity, rotational mechanism"/>
    <property type="evidence" value="ECO:0007669"/>
    <property type="project" value="InterPro"/>
</dbReference>
<evidence type="ECO:0000256" key="1">
    <source>
        <dbReference type="ARBA" id="ARBA00005901"/>
    </source>
</evidence>
<keyword evidence="3" id="KW-0406">Ion transport</keyword>
<keyword evidence="6" id="KW-1185">Reference proteome</keyword>
<dbReference type="Pfam" id="PF01991">
    <property type="entry name" value="vATP-synt_E"/>
    <property type="match status" value="1"/>
</dbReference>
<reference evidence="5" key="1">
    <citation type="submission" date="2022-07" db="EMBL/GenBank/DDBJ databases">
        <title>Enhanced cultured diversity of the mouse gut microbiota enables custom-made synthetic communities.</title>
        <authorList>
            <person name="Afrizal A."/>
        </authorList>
    </citation>
    <scope>NUCLEOTIDE SEQUENCE</scope>
    <source>
        <strain evidence="5">DSM 29482</strain>
    </source>
</reference>
<protein>
    <submittedName>
        <fullName evidence="5">V-type ATP synthase subunit E family protein</fullName>
    </submittedName>
</protein>
<dbReference type="InterPro" id="IPR038495">
    <property type="entry name" value="ATPase_E_C"/>
</dbReference>
<sequence>MITIEDKLDIFYKLVLEKEREQGSKIIDEIKEKNRVLLEDYEKKLLEKKDEIIEESVRNGELKKDELISQRIIEARKKIFNKKEELLEDLILGLEKKAEDFVCSKEYEDYLLRDIKEVLNNIEDESIILYLKDEDRYNFSSSIVKIGEDMDKKISFKNPKENILGGFLVSDINEKYLIDESFRGKIEENKYLIGELLYSTLEKAGDILD</sequence>
<dbReference type="GO" id="GO:0033178">
    <property type="term" value="C:proton-transporting two-sector ATPase complex, catalytic domain"/>
    <property type="evidence" value="ECO:0007669"/>
    <property type="project" value="InterPro"/>
</dbReference>
<proteinExistence type="inferred from homology"/>
<evidence type="ECO:0000256" key="3">
    <source>
        <dbReference type="ARBA" id="ARBA00023065"/>
    </source>
</evidence>
<evidence type="ECO:0000256" key="2">
    <source>
        <dbReference type="ARBA" id="ARBA00022448"/>
    </source>
</evidence>
<dbReference type="AlphaFoldDB" id="A0A9X2MIH0"/>
<name>A0A9X2MIH0_9FIRM</name>
<dbReference type="SUPFAM" id="SSF160527">
    <property type="entry name" value="V-type ATPase subunit E-like"/>
    <property type="match status" value="1"/>
</dbReference>
<accession>A0A9X2MIH0</accession>
<keyword evidence="4" id="KW-0175">Coiled coil</keyword>
<dbReference type="RefSeq" id="WP_042679284.1">
    <property type="nucleotide sequence ID" value="NZ_CABKTM010000012.1"/>
</dbReference>